<evidence type="ECO:0000256" key="2">
    <source>
        <dbReference type="ARBA" id="ARBA00022723"/>
    </source>
</evidence>
<proteinExistence type="inferred from homology"/>
<dbReference type="InterPro" id="IPR034660">
    <property type="entry name" value="DinB/YfiT-like"/>
</dbReference>
<keyword evidence="4" id="KW-1185">Reference proteome</keyword>
<reference evidence="3 4" key="1">
    <citation type="submission" date="2016-10" db="EMBL/GenBank/DDBJ databases">
        <authorList>
            <person name="Varghese N."/>
            <person name="Submissions S."/>
        </authorList>
    </citation>
    <scope>NUCLEOTIDE SEQUENCE [LARGE SCALE GENOMIC DNA]</scope>
    <source>
        <strain evidence="3 4">DSM 17997</strain>
    </source>
</reference>
<dbReference type="SUPFAM" id="SSF109854">
    <property type="entry name" value="DinB/YfiT-like putative metalloenzymes"/>
    <property type="match status" value="1"/>
</dbReference>
<dbReference type="PANTHER" id="PTHR37302:SF3">
    <property type="entry name" value="DAMAGE-INDUCIBLE PROTEIN DINB"/>
    <property type="match status" value="1"/>
</dbReference>
<dbReference type="InterPro" id="IPR007837">
    <property type="entry name" value="DinB"/>
</dbReference>
<dbReference type="RefSeq" id="WP_019599334.1">
    <property type="nucleotide sequence ID" value="NZ_FNQC01000015.1"/>
</dbReference>
<dbReference type="PANTHER" id="PTHR37302">
    <property type="entry name" value="SLR1116 PROTEIN"/>
    <property type="match status" value="1"/>
</dbReference>
<accession>A0A1H3T5T9</accession>
<comment type="similarity">
    <text evidence="1">Belongs to the DinB family.</text>
</comment>
<evidence type="ECO:0000313" key="4">
    <source>
        <dbReference type="Proteomes" id="UP000199663"/>
    </source>
</evidence>
<evidence type="ECO:0000256" key="1">
    <source>
        <dbReference type="ARBA" id="ARBA00008635"/>
    </source>
</evidence>
<sequence length="147" mass="17160">MKSHFNEIFEYTKASNSTCIQLLEKHGELVPLNTLKFFSHIFNAHHVWNARIIGEKQKMGIWDIHPLENLEALNTETYEKSLSIIENFDLEQVIAYTNSHGVDLENKVKEILFHLVNHATYHRGQLMAELREAGLEAVSTDYIFYKR</sequence>
<evidence type="ECO:0000313" key="3">
    <source>
        <dbReference type="EMBL" id="SDZ45713.1"/>
    </source>
</evidence>
<keyword evidence="2" id="KW-0479">Metal-binding</keyword>
<comment type="caution">
    <text evidence="3">The sequence shown here is derived from an EMBL/GenBank/DDBJ whole genome shotgun (WGS) entry which is preliminary data.</text>
</comment>
<protein>
    <submittedName>
        <fullName evidence="3">Uncharacterized damage-inducible protein DinB (Forms a four-helix bundle)</fullName>
    </submittedName>
</protein>
<dbReference type="Gene3D" id="1.20.120.450">
    <property type="entry name" value="dinb family like domain"/>
    <property type="match status" value="1"/>
</dbReference>
<name>A0A1H3T5T9_9BACT</name>
<dbReference type="Proteomes" id="UP000199663">
    <property type="component" value="Unassembled WGS sequence"/>
</dbReference>
<dbReference type="Pfam" id="PF05163">
    <property type="entry name" value="DinB"/>
    <property type="match status" value="1"/>
</dbReference>
<gene>
    <name evidence="3" type="ORF">SAMN05444412_11584</name>
</gene>
<dbReference type="EMBL" id="FNQC01000015">
    <property type="protein sequence ID" value="SDZ45713.1"/>
    <property type="molecule type" value="Genomic_DNA"/>
</dbReference>
<organism evidence="3 4">
    <name type="scientific">Rhodonellum ikkaensis</name>
    <dbReference type="NCBI Taxonomy" id="336829"/>
    <lineage>
        <taxon>Bacteria</taxon>
        <taxon>Pseudomonadati</taxon>
        <taxon>Bacteroidota</taxon>
        <taxon>Cytophagia</taxon>
        <taxon>Cytophagales</taxon>
        <taxon>Cytophagaceae</taxon>
        <taxon>Rhodonellum</taxon>
    </lineage>
</organism>